<dbReference type="GO" id="GO:0005634">
    <property type="term" value="C:nucleus"/>
    <property type="evidence" value="ECO:0007669"/>
    <property type="project" value="UniProtKB-SubCell"/>
</dbReference>
<dbReference type="GO" id="GO:0005875">
    <property type="term" value="C:microtubule associated complex"/>
    <property type="evidence" value="ECO:0007669"/>
    <property type="project" value="TreeGrafter"/>
</dbReference>
<accession>A0A7R8V2I5</accession>
<dbReference type="PANTHER" id="PTHR47969:SF15">
    <property type="entry name" value="CHROMOSOME-ASSOCIATED KINESIN KIF4A-RELATED"/>
    <property type="match status" value="1"/>
</dbReference>
<dbReference type="GO" id="GO:0005524">
    <property type="term" value="F:ATP binding"/>
    <property type="evidence" value="ECO:0007669"/>
    <property type="project" value="UniProtKB-UniRule"/>
</dbReference>
<evidence type="ECO:0000256" key="9">
    <source>
        <dbReference type="ARBA" id="ARBA00023004"/>
    </source>
</evidence>
<organism evidence="21 22">
    <name type="scientific">Hermetia illucens</name>
    <name type="common">Black soldier fly</name>
    <dbReference type="NCBI Taxonomy" id="343691"/>
    <lineage>
        <taxon>Eukaryota</taxon>
        <taxon>Metazoa</taxon>
        <taxon>Ecdysozoa</taxon>
        <taxon>Arthropoda</taxon>
        <taxon>Hexapoda</taxon>
        <taxon>Insecta</taxon>
        <taxon>Pterygota</taxon>
        <taxon>Neoptera</taxon>
        <taxon>Endopterygota</taxon>
        <taxon>Diptera</taxon>
        <taxon>Brachycera</taxon>
        <taxon>Stratiomyomorpha</taxon>
        <taxon>Stratiomyidae</taxon>
        <taxon>Hermetiinae</taxon>
        <taxon>Hermetia</taxon>
    </lineage>
</organism>
<evidence type="ECO:0000256" key="15">
    <source>
        <dbReference type="ARBA" id="ARBA00023242"/>
    </source>
</evidence>
<comment type="cofactor">
    <cofactor evidence="1">
        <name>[4Fe-4S] cluster</name>
        <dbReference type="ChEBI" id="CHEBI:49883"/>
    </cofactor>
</comment>
<dbReference type="GO" id="GO:0046872">
    <property type="term" value="F:metal ion binding"/>
    <property type="evidence" value="ECO:0007669"/>
    <property type="project" value="UniProtKB-KW"/>
</dbReference>
<evidence type="ECO:0000256" key="16">
    <source>
        <dbReference type="ARBA" id="ARBA00034078"/>
    </source>
</evidence>
<keyword evidence="9" id="KW-0408">Iron</keyword>
<evidence type="ECO:0000256" key="7">
    <source>
        <dbReference type="ARBA" id="ARBA00022741"/>
    </source>
</evidence>
<keyword evidence="8 17" id="KW-0067">ATP-binding</keyword>
<dbReference type="OrthoDB" id="3176171at2759"/>
<reference evidence="21 22" key="1">
    <citation type="submission" date="2020-11" db="EMBL/GenBank/DDBJ databases">
        <authorList>
            <person name="Wallbank WR R."/>
            <person name="Pardo Diaz C."/>
            <person name="Kozak K."/>
            <person name="Martin S."/>
            <person name="Jiggins C."/>
            <person name="Moest M."/>
            <person name="Warren A I."/>
            <person name="Generalovic N T."/>
            <person name="Byers J.R.P. K."/>
            <person name="Montejo-Kovacevich G."/>
            <person name="Yen C E."/>
        </authorList>
    </citation>
    <scope>NUCLEOTIDE SEQUENCE [LARGE SCALE GENOMIC DNA]</scope>
</reference>
<protein>
    <recommendedName>
        <fullName evidence="20">Kinesin motor domain-containing protein</fullName>
    </recommendedName>
</protein>
<feature type="domain" description="Kinesin motor" evidence="20">
    <location>
        <begin position="6"/>
        <end position="332"/>
    </location>
</feature>
<dbReference type="Pfam" id="PF25764">
    <property type="entry name" value="KIF21A_4th"/>
    <property type="match status" value="1"/>
</dbReference>
<feature type="binding site" evidence="17">
    <location>
        <begin position="85"/>
        <end position="92"/>
    </location>
    <ligand>
        <name>ATP</name>
        <dbReference type="ChEBI" id="CHEBI:30616"/>
    </ligand>
</feature>
<dbReference type="InterPro" id="IPR027640">
    <property type="entry name" value="Kinesin-like_fam"/>
</dbReference>
<dbReference type="InterPro" id="IPR001752">
    <property type="entry name" value="Kinesin_motor_dom"/>
</dbReference>
<keyword evidence="15" id="KW-0539">Nucleus</keyword>
<comment type="cofactor">
    <cofactor evidence="16">
        <name>[2Fe-2S] cluster</name>
        <dbReference type="ChEBI" id="CHEBI:190135"/>
    </cofactor>
</comment>
<dbReference type="GO" id="GO:0051536">
    <property type="term" value="F:iron-sulfur cluster binding"/>
    <property type="evidence" value="ECO:0007669"/>
    <property type="project" value="UniProtKB-KW"/>
</dbReference>
<gene>
    <name evidence="21" type="ORF">HERILL_LOCUS13967</name>
</gene>
<dbReference type="EMBL" id="LR899013">
    <property type="protein sequence ID" value="CAD7091553.1"/>
    <property type="molecule type" value="Genomic_DNA"/>
</dbReference>
<evidence type="ECO:0000256" key="13">
    <source>
        <dbReference type="ARBA" id="ARBA00023175"/>
    </source>
</evidence>
<keyword evidence="7 17" id="KW-0547">Nucleotide-binding</keyword>
<keyword evidence="6" id="KW-0479">Metal-binding</keyword>
<keyword evidence="10" id="KW-0411">Iron-sulfur</keyword>
<dbReference type="SMART" id="SM00129">
    <property type="entry name" value="KISc"/>
    <property type="match status" value="1"/>
</dbReference>
<dbReference type="GO" id="GO:0008017">
    <property type="term" value="F:microtubule binding"/>
    <property type="evidence" value="ECO:0007669"/>
    <property type="project" value="InterPro"/>
</dbReference>
<keyword evidence="5" id="KW-0493">Microtubule</keyword>
<evidence type="ECO:0000256" key="6">
    <source>
        <dbReference type="ARBA" id="ARBA00022723"/>
    </source>
</evidence>
<evidence type="ECO:0000313" key="22">
    <source>
        <dbReference type="Proteomes" id="UP000594454"/>
    </source>
</evidence>
<evidence type="ECO:0000259" key="20">
    <source>
        <dbReference type="PROSITE" id="PS50067"/>
    </source>
</evidence>
<dbReference type="Gene3D" id="3.40.850.10">
    <property type="entry name" value="Kinesin motor domain"/>
    <property type="match status" value="1"/>
</dbReference>
<keyword evidence="11 18" id="KW-0175">Coiled coil</keyword>
<dbReference type="AlphaFoldDB" id="A0A7R8V2I5"/>
<dbReference type="FunCoup" id="A0A7R8V2I5">
    <property type="interactions" value="170"/>
</dbReference>
<comment type="similarity">
    <text evidence="17">Belongs to the TRAFAC class myosin-kinesin ATPase superfamily. Kinesin family.</text>
</comment>
<dbReference type="PRINTS" id="PR00380">
    <property type="entry name" value="KINESINHEAVY"/>
</dbReference>
<dbReference type="GO" id="GO:0007018">
    <property type="term" value="P:microtubule-based movement"/>
    <property type="evidence" value="ECO:0007669"/>
    <property type="project" value="InterPro"/>
</dbReference>
<proteinExistence type="inferred from homology"/>
<keyword evidence="14" id="KW-0206">Cytoskeleton</keyword>
<evidence type="ECO:0000256" key="17">
    <source>
        <dbReference type="PROSITE-ProRule" id="PRU00283"/>
    </source>
</evidence>
<name>A0A7R8V2I5_HERIL</name>
<dbReference type="GO" id="GO:0007052">
    <property type="term" value="P:mitotic spindle organization"/>
    <property type="evidence" value="ECO:0007669"/>
    <property type="project" value="TreeGrafter"/>
</dbReference>
<dbReference type="GO" id="GO:0051231">
    <property type="term" value="P:spindle elongation"/>
    <property type="evidence" value="ECO:0007669"/>
    <property type="project" value="TreeGrafter"/>
</dbReference>
<dbReference type="InterPro" id="IPR036961">
    <property type="entry name" value="Kinesin_motor_dom_sf"/>
</dbReference>
<dbReference type="Proteomes" id="UP000594454">
    <property type="component" value="Chromosome 5"/>
</dbReference>
<evidence type="ECO:0000256" key="2">
    <source>
        <dbReference type="ARBA" id="ARBA00004123"/>
    </source>
</evidence>
<dbReference type="PROSITE" id="PS00411">
    <property type="entry name" value="KINESIN_MOTOR_1"/>
    <property type="match status" value="1"/>
</dbReference>
<feature type="coiled-coil region" evidence="18">
    <location>
        <begin position="752"/>
        <end position="807"/>
    </location>
</feature>
<dbReference type="GO" id="GO:0005874">
    <property type="term" value="C:microtubule"/>
    <property type="evidence" value="ECO:0007669"/>
    <property type="project" value="UniProtKB-KW"/>
</dbReference>
<evidence type="ECO:0000256" key="3">
    <source>
        <dbReference type="ARBA" id="ARBA00004245"/>
    </source>
</evidence>
<dbReference type="PANTHER" id="PTHR47969">
    <property type="entry name" value="CHROMOSOME-ASSOCIATED KINESIN KIF4A-RELATED"/>
    <property type="match status" value="1"/>
</dbReference>
<keyword evidence="12" id="KW-0238">DNA-binding</keyword>
<dbReference type="InterPro" id="IPR019821">
    <property type="entry name" value="Kinesin_motor_CS"/>
</dbReference>
<evidence type="ECO:0000256" key="5">
    <source>
        <dbReference type="ARBA" id="ARBA00022701"/>
    </source>
</evidence>
<dbReference type="GO" id="GO:0003677">
    <property type="term" value="F:DNA binding"/>
    <property type="evidence" value="ECO:0007669"/>
    <property type="project" value="UniProtKB-KW"/>
</dbReference>
<dbReference type="SUPFAM" id="SSF52540">
    <property type="entry name" value="P-loop containing nucleoside triphosphate hydrolases"/>
    <property type="match status" value="1"/>
</dbReference>
<dbReference type="GO" id="GO:0003777">
    <property type="term" value="F:microtubule motor activity"/>
    <property type="evidence" value="ECO:0007669"/>
    <property type="project" value="InterPro"/>
</dbReference>
<evidence type="ECO:0000256" key="1">
    <source>
        <dbReference type="ARBA" id="ARBA00001966"/>
    </source>
</evidence>
<feature type="coiled-coil region" evidence="18">
    <location>
        <begin position="509"/>
        <end position="652"/>
    </location>
</feature>
<dbReference type="InParanoid" id="A0A7R8V2I5"/>
<dbReference type="CDD" id="cd01372">
    <property type="entry name" value="KISc_KIF4"/>
    <property type="match status" value="1"/>
</dbReference>
<evidence type="ECO:0000256" key="4">
    <source>
        <dbReference type="ARBA" id="ARBA00022490"/>
    </source>
</evidence>
<evidence type="ECO:0000256" key="19">
    <source>
        <dbReference type="SAM" id="MobiDB-lite"/>
    </source>
</evidence>
<feature type="coiled-coil region" evidence="18">
    <location>
        <begin position="855"/>
        <end position="893"/>
    </location>
</feature>
<keyword evidence="13 17" id="KW-0505">Motor protein</keyword>
<evidence type="ECO:0000256" key="11">
    <source>
        <dbReference type="ARBA" id="ARBA00023054"/>
    </source>
</evidence>
<keyword evidence="22" id="KW-1185">Reference proteome</keyword>
<dbReference type="FunFam" id="3.40.850.10:FF:000038">
    <property type="entry name" value="chromosome-associated kinesin KIF4A"/>
    <property type="match status" value="1"/>
</dbReference>
<sequence length="1115" mass="126613">MSDIDSVRVAVRIRPLVKSELDRGCQSIIDKVPNEPQVVFKNNDSYTFNFVYAPEVTQEFIYTDSVQAMIERLFKGYNVTILAYGQTGSGKTHTMGTAFDGNFGTDTGVIPRAMYDIFKQIANMTDHEFSVTCSFMELYQEQLYDLLSNSPRDQSVVDIREDGQKGIIIPGLTEMPVSTAKETTDCLIKGSSGRAVGATAMNAQSSRSHAIFTINIQMMKTGDANSSTSSKFHLVDLAGSERSKKTKATGDRFKEGVKINQGLLALGNVISALGSSQGNGYVGYRDSKLTRLLQDSLGGNSVTLMIACVSPADYNMDETLSTLRYADRARKIKNKPIVNQDPKAAEINRLNALVQKLRLDLLSKGGRGSESALPSQDVENMQKMIDDLKEKNKNLQLQLQVTLHDVAESEMRAVVAEAAHDDLYNKVTEVNQLVIDLHKNFNEETCPNEVVEFAKKFSDICKAVEDITGVLEQNKVELLDHKKSMSNAGSSLNLLEIEGSMATDMQRKIDLYNKKQIDLKKELRELDKQLGLKEALHQQCTANLTKIFTYEDNSEMSEEKLKEYENMIQILEAEKAELTGKLKSMKGNPSAKLAEERRVRLQQLEQQIAELRKKNKQQANMIKIREKDSEKINNMNREIRDMKAQKVALVRAMRTESENFQKWKLNREKELMQLKEKDRKRQNEMIRMESMHSKKENVLKRRMAEQTAAYKRLKEQFDRQKAIQAQRKNATSGKIEHKLSWIDQELEVIMSVIEANHSIEQLMEDRAALTARLQEIKDSSTGDANDISSIEDEIQMRNAQINDLQQRIISSDIESKMKAIGEGMQSMPEARAALKHLFNTIVEIRKEYAVKDMKLEDLKISCEIAEEKIAELKNDLEKKEQKYKEEMSSIEKGYEEKVTVLLKELNGCPRTNTGEPIEMTESQKIQQEQLDKMEAMREELEQWKKLYNELETQLKFKKPMNKHLTKVEVVEDEILDSADEEEMNLDDSLTDPDWRGTPLKQRNTNSRGAKRSSDGSVRCSCKGNCASKLCSCRKNSSQCSENCKCTAICINKIKEERSVEEVNGSMNVSDNIGNETVVLEKHTTPQKSFLSTESLIVDTDTPSYPFSKKKRKPFF</sequence>
<dbReference type="OMA" id="GDMGHTT"/>
<keyword evidence="4" id="KW-0963">Cytoplasm</keyword>
<feature type="region of interest" description="Disordered" evidence="19">
    <location>
        <begin position="980"/>
        <end position="1014"/>
    </location>
</feature>
<feature type="compositionally biased region" description="Acidic residues" evidence="19">
    <location>
        <begin position="980"/>
        <end position="990"/>
    </location>
</feature>
<evidence type="ECO:0000256" key="14">
    <source>
        <dbReference type="ARBA" id="ARBA00023212"/>
    </source>
</evidence>
<evidence type="ECO:0000256" key="12">
    <source>
        <dbReference type="ARBA" id="ARBA00023125"/>
    </source>
</evidence>
<dbReference type="GO" id="GO:0005829">
    <property type="term" value="C:cytosol"/>
    <property type="evidence" value="ECO:0007669"/>
    <property type="project" value="UniProtKB-ARBA"/>
</dbReference>
<evidence type="ECO:0000256" key="18">
    <source>
        <dbReference type="SAM" id="Coils"/>
    </source>
</evidence>
<dbReference type="PROSITE" id="PS50067">
    <property type="entry name" value="KINESIN_MOTOR_2"/>
    <property type="match status" value="1"/>
</dbReference>
<evidence type="ECO:0000256" key="8">
    <source>
        <dbReference type="ARBA" id="ARBA00022840"/>
    </source>
</evidence>
<comment type="subcellular location">
    <subcellularLocation>
        <location evidence="3">Cytoplasm</location>
        <location evidence="3">Cytoskeleton</location>
    </subcellularLocation>
    <subcellularLocation>
        <location evidence="2">Nucleus</location>
    </subcellularLocation>
</comment>
<dbReference type="InterPro" id="IPR033467">
    <property type="entry name" value="Tesmin/TSO1-like_CXC"/>
</dbReference>
<dbReference type="InterPro" id="IPR027417">
    <property type="entry name" value="P-loop_NTPase"/>
</dbReference>
<feature type="coiled-coil region" evidence="18">
    <location>
        <begin position="926"/>
        <end position="953"/>
    </location>
</feature>
<evidence type="ECO:0000313" key="21">
    <source>
        <dbReference type="EMBL" id="CAD7091553.1"/>
    </source>
</evidence>
<evidence type="ECO:0000256" key="10">
    <source>
        <dbReference type="ARBA" id="ARBA00023014"/>
    </source>
</evidence>
<dbReference type="SMART" id="SM01114">
    <property type="entry name" value="CXC"/>
    <property type="match status" value="1"/>
</dbReference>
<feature type="coiled-coil region" evidence="18">
    <location>
        <begin position="378"/>
        <end position="405"/>
    </location>
</feature>
<dbReference type="Pfam" id="PF00225">
    <property type="entry name" value="Kinesin"/>
    <property type="match status" value="1"/>
</dbReference>